<sequence length="33" mass="3696">MTVSILIAAGAAVIVILLALWIFFHNYIKSYSR</sequence>
<evidence type="ECO:0000313" key="3">
    <source>
        <dbReference type="Proteomes" id="UP000182241"/>
    </source>
</evidence>
<feature type="transmembrane region" description="Helical" evidence="1">
    <location>
        <begin position="6"/>
        <end position="24"/>
    </location>
</feature>
<evidence type="ECO:0000256" key="1">
    <source>
        <dbReference type="SAM" id="Phobius"/>
    </source>
</evidence>
<accession>A0A1H4VU92</accession>
<keyword evidence="1" id="KW-0812">Transmembrane</keyword>
<gene>
    <name evidence="2" type="ORF">SAMN04489793_3339</name>
</gene>
<keyword evidence="1" id="KW-0472">Membrane</keyword>
<reference evidence="3" key="1">
    <citation type="submission" date="2016-10" db="EMBL/GenBank/DDBJ databases">
        <authorList>
            <person name="Varghese N."/>
            <person name="Submissions S."/>
        </authorList>
    </citation>
    <scope>NUCLEOTIDE SEQUENCE [LARGE SCALE GENOMIC DNA]</scope>
    <source>
        <strain evidence="3">DSM 44234</strain>
    </source>
</reference>
<dbReference type="Proteomes" id="UP000182241">
    <property type="component" value="Unassembled WGS sequence"/>
</dbReference>
<evidence type="ECO:0000313" key="2">
    <source>
        <dbReference type="EMBL" id="SEC84535.1"/>
    </source>
</evidence>
<protein>
    <submittedName>
        <fullName evidence="2">Flotillin</fullName>
    </submittedName>
</protein>
<proteinExistence type="predicted"/>
<organism evidence="2 3">
    <name type="scientific">Tsukamurella tyrosinosolvens</name>
    <dbReference type="NCBI Taxonomy" id="57704"/>
    <lineage>
        <taxon>Bacteria</taxon>
        <taxon>Bacillati</taxon>
        <taxon>Actinomycetota</taxon>
        <taxon>Actinomycetes</taxon>
        <taxon>Mycobacteriales</taxon>
        <taxon>Tsukamurellaceae</taxon>
        <taxon>Tsukamurella</taxon>
    </lineage>
</organism>
<keyword evidence="1" id="KW-1133">Transmembrane helix</keyword>
<dbReference type="STRING" id="57704.SAMN04489793_3339"/>
<keyword evidence="3" id="KW-1185">Reference proteome</keyword>
<dbReference type="EMBL" id="FNSA01000003">
    <property type="protein sequence ID" value="SEC84535.1"/>
    <property type="molecule type" value="Genomic_DNA"/>
</dbReference>
<dbReference type="AlphaFoldDB" id="A0A1H4VU92"/>
<name>A0A1H4VU92_TSUTY</name>